<dbReference type="EMBL" id="DS238477">
    <property type="protein sequence ID" value="EDP36965.1"/>
    <property type="molecule type" value="Genomic_DNA"/>
</dbReference>
<dbReference type="AlphaFoldDB" id="A8NUX4"/>
<evidence type="ECO:0000313" key="1">
    <source>
        <dbReference type="EMBL" id="EDP36965.1"/>
    </source>
</evidence>
<gene>
    <name evidence="2" type="ORF">Bm1_10380</name>
    <name evidence="1" type="ORF">Bm1_13685</name>
</gene>
<accession>A8NUX4</accession>
<organism evidence="2">
    <name type="scientific">Brugia malayi</name>
    <name type="common">Filarial nematode worm</name>
    <dbReference type="NCBI Taxonomy" id="6279"/>
    <lineage>
        <taxon>Eukaryota</taxon>
        <taxon>Metazoa</taxon>
        <taxon>Ecdysozoa</taxon>
        <taxon>Nematoda</taxon>
        <taxon>Chromadorea</taxon>
        <taxon>Rhabditida</taxon>
        <taxon>Spirurina</taxon>
        <taxon>Spiruromorpha</taxon>
        <taxon>Filarioidea</taxon>
        <taxon>Onchocercidae</taxon>
        <taxon>Brugia</taxon>
    </lineage>
</organism>
<reference evidence="2" key="1">
    <citation type="journal article" date="2007" name="Science">
        <title>Draft genome of the filarial nematode parasite Brugia malayi.</title>
        <authorList>
            <person name="Ghedin E."/>
            <person name="Wang S."/>
            <person name="Spiro D."/>
            <person name="Caler E."/>
            <person name="Zhao Q."/>
            <person name="Crabtree J."/>
            <person name="Allen J.E."/>
            <person name="Delcher A.L."/>
            <person name="Guiliano D.B."/>
            <person name="Miranda-Saavedra D."/>
            <person name="Angiuoli S.V."/>
            <person name="Creasy T."/>
            <person name="Amedeo P."/>
            <person name="Haas B."/>
            <person name="El-Sayed N.M."/>
            <person name="Wortman J.R."/>
            <person name="Feldblyum T."/>
            <person name="Tallon L."/>
            <person name="Schatz M."/>
            <person name="Shumway M."/>
            <person name="Koo H."/>
            <person name="Salzberg S.L."/>
            <person name="Schobel S."/>
            <person name="Pertea M."/>
            <person name="Pop M."/>
            <person name="White O."/>
            <person name="Barton G.J."/>
            <person name="Carlow C.K."/>
            <person name="Crawford M.J."/>
            <person name="Daub J."/>
            <person name="Dimmic M.W."/>
            <person name="Estes C.F."/>
            <person name="Foster J.M."/>
            <person name="Ganatra M."/>
            <person name="Gregory W.F."/>
            <person name="Johnson N.M."/>
            <person name="Jin J."/>
            <person name="Komuniecki R."/>
            <person name="Korf I."/>
            <person name="Kumar S."/>
            <person name="Laney S."/>
            <person name="Li B.W."/>
            <person name="Li W."/>
            <person name="Lindblom T.H."/>
            <person name="Lustigman S."/>
            <person name="Ma D."/>
            <person name="Maina C.V."/>
            <person name="Martin D.M."/>
            <person name="McCarter J.P."/>
            <person name="McReynolds L."/>
            <person name="Mitreva M."/>
            <person name="Nutman T.B."/>
            <person name="Parkinson J."/>
            <person name="Peregrin-Alvarez J.M."/>
            <person name="Poole C."/>
            <person name="Ren Q."/>
            <person name="Saunders L."/>
            <person name="Sluder A.E."/>
            <person name="Smith K."/>
            <person name="Stanke M."/>
            <person name="Unnasch T.R."/>
            <person name="Ware J."/>
            <person name="Wei A.D."/>
            <person name="Weil G."/>
            <person name="Williams D.J."/>
            <person name="Zhang Y."/>
            <person name="Williams S.A."/>
            <person name="Fraser-Liggett C."/>
            <person name="Slatko B."/>
            <person name="Blaxter M.L."/>
            <person name="Scott A.L."/>
        </authorList>
    </citation>
    <scope>NUCLEOTIDE SEQUENCE [LARGE SCALE GENOMIC DNA]</scope>
</reference>
<dbReference type="EMBL" id="DS238055">
    <property type="protein sequence ID" value="EDP37620.1"/>
    <property type="molecule type" value="Genomic_DNA"/>
</dbReference>
<protein>
    <submittedName>
        <fullName evidence="2">Uncharacterized protein</fullName>
    </submittedName>
</protein>
<proteinExistence type="predicted"/>
<evidence type="ECO:0000313" key="2">
    <source>
        <dbReference type="EMBL" id="EDP37620.1"/>
    </source>
</evidence>
<name>A8NUX4_BRUMA</name>
<sequence>MNGVISHINYTKDNLYFHYAFYLLN</sequence>